<evidence type="ECO:0000313" key="2">
    <source>
        <dbReference type="Proteomes" id="UP001283361"/>
    </source>
</evidence>
<dbReference type="Proteomes" id="UP001283361">
    <property type="component" value="Unassembled WGS sequence"/>
</dbReference>
<proteinExistence type="predicted"/>
<name>A0AAE1A2F5_9GAST</name>
<protein>
    <submittedName>
        <fullName evidence="1">Uncharacterized protein</fullName>
    </submittedName>
</protein>
<comment type="caution">
    <text evidence="1">The sequence shown here is derived from an EMBL/GenBank/DDBJ whole genome shotgun (WGS) entry which is preliminary data.</text>
</comment>
<keyword evidence="2" id="KW-1185">Reference proteome</keyword>
<sequence>MCRHIIKESSCRREGDIIVVSVLGYQRLQFLKYGSVSVYWGIRDCTSCTIGQCPCIGVSETAVLVISVSVSVLGYQRLHFLYYWSVSVYWDIRDCTS</sequence>
<dbReference type="AlphaFoldDB" id="A0AAE1A2F5"/>
<accession>A0AAE1A2F5</accession>
<dbReference type="EMBL" id="JAWDGP010002758">
    <property type="protein sequence ID" value="KAK3780144.1"/>
    <property type="molecule type" value="Genomic_DNA"/>
</dbReference>
<gene>
    <name evidence="1" type="ORF">RRG08_051622</name>
</gene>
<evidence type="ECO:0000313" key="1">
    <source>
        <dbReference type="EMBL" id="KAK3780144.1"/>
    </source>
</evidence>
<reference evidence="1" key="1">
    <citation type="journal article" date="2023" name="G3 (Bethesda)">
        <title>A reference genome for the long-term kleptoplast-retaining sea slug Elysia crispata morphotype clarki.</title>
        <authorList>
            <person name="Eastman K.E."/>
            <person name="Pendleton A.L."/>
            <person name="Shaikh M.A."/>
            <person name="Suttiyut T."/>
            <person name="Ogas R."/>
            <person name="Tomko P."/>
            <person name="Gavelis G."/>
            <person name="Widhalm J.R."/>
            <person name="Wisecaver J.H."/>
        </authorList>
    </citation>
    <scope>NUCLEOTIDE SEQUENCE</scope>
    <source>
        <strain evidence="1">ECLA1</strain>
    </source>
</reference>
<organism evidence="1 2">
    <name type="scientific">Elysia crispata</name>
    <name type="common">lettuce slug</name>
    <dbReference type="NCBI Taxonomy" id="231223"/>
    <lineage>
        <taxon>Eukaryota</taxon>
        <taxon>Metazoa</taxon>
        <taxon>Spiralia</taxon>
        <taxon>Lophotrochozoa</taxon>
        <taxon>Mollusca</taxon>
        <taxon>Gastropoda</taxon>
        <taxon>Heterobranchia</taxon>
        <taxon>Euthyneura</taxon>
        <taxon>Panpulmonata</taxon>
        <taxon>Sacoglossa</taxon>
        <taxon>Placobranchoidea</taxon>
        <taxon>Plakobranchidae</taxon>
        <taxon>Elysia</taxon>
    </lineage>
</organism>